<protein>
    <submittedName>
        <fullName evidence="2">Uncharacterized protein</fullName>
    </submittedName>
</protein>
<evidence type="ECO:0000256" key="1">
    <source>
        <dbReference type="SAM" id="Phobius"/>
    </source>
</evidence>
<gene>
    <name evidence="2" type="ORF">UX05_C0001G0075</name>
</gene>
<keyword evidence="1" id="KW-1133">Transmembrane helix</keyword>
<name>A0A0G1M596_9BACT</name>
<feature type="transmembrane region" description="Helical" evidence="1">
    <location>
        <begin position="6"/>
        <end position="22"/>
    </location>
</feature>
<dbReference type="EMBL" id="LCKS01000001">
    <property type="protein sequence ID" value="KKU03446.1"/>
    <property type="molecule type" value="Genomic_DNA"/>
</dbReference>
<comment type="caution">
    <text evidence="2">The sequence shown here is derived from an EMBL/GenBank/DDBJ whole genome shotgun (WGS) entry which is preliminary data.</text>
</comment>
<keyword evidence="1" id="KW-0472">Membrane</keyword>
<dbReference type="Proteomes" id="UP000034264">
    <property type="component" value="Unassembled WGS sequence"/>
</dbReference>
<dbReference type="AlphaFoldDB" id="A0A0G1M596"/>
<accession>A0A0G1M596</accession>
<keyword evidence="1" id="KW-0812">Transmembrane</keyword>
<reference evidence="2 3" key="1">
    <citation type="journal article" date="2015" name="Nature">
        <title>rRNA introns, odd ribosomes, and small enigmatic genomes across a large radiation of phyla.</title>
        <authorList>
            <person name="Brown C.T."/>
            <person name="Hug L.A."/>
            <person name="Thomas B.C."/>
            <person name="Sharon I."/>
            <person name="Castelle C.J."/>
            <person name="Singh A."/>
            <person name="Wilkins M.J."/>
            <person name="Williams K.H."/>
            <person name="Banfield J.F."/>
        </authorList>
    </citation>
    <scope>NUCLEOTIDE SEQUENCE [LARGE SCALE GENOMIC DNA]</scope>
</reference>
<evidence type="ECO:0000313" key="3">
    <source>
        <dbReference type="Proteomes" id="UP000034264"/>
    </source>
</evidence>
<sequence length="114" mass="12275">MFGFLFKVAFVAVLVVGVYGYVSMKRGSMPKIPTSLSEIKSQIKIPAIPAINPSQAGKVISDTLDAFVTHPGRNLGPVVLGVRVTNESLGVITDTLLKLKPDQLQQIRNVVCQP</sequence>
<organism evidence="2 3">
    <name type="scientific">Candidatus Amesbacteria bacterium GW2011_GWC2_45_19</name>
    <dbReference type="NCBI Taxonomy" id="1618366"/>
    <lineage>
        <taxon>Bacteria</taxon>
        <taxon>Candidatus Amesiibacteriota</taxon>
    </lineage>
</organism>
<proteinExistence type="predicted"/>
<evidence type="ECO:0000313" key="2">
    <source>
        <dbReference type="EMBL" id="KKU03446.1"/>
    </source>
</evidence>